<dbReference type="GO" id="GO:0006952">
    <property type="term" value="P:defense response"/>
    <property type="evidence" value="ECO:0007669"/>
    <property type="project" value="UniProtKB-KW"/>
</dbReference>
<evidence type="ECO:0000313" key="7">
    <source>
        <dbReference type="EMBL" id="MCH82516.1"/>
    </source>
</evidence>
<dbReference type="GO" id="GO:0043531">
    <property type="term" value="F:ADP binding"/>
    <property type="evidence" value="ECO:0007669"/>
    <property type="project" value="InterPro"/>
</dbReference>
<dbReference type="GO" id="GO:0007165">
    <property type="term" value="P:signal transduction"/>
    <property type="evidence" value="ECO:0007669"/>
    <property type="project" value="InterPro"/>
</dbReference>
<evidence type="ECO:0000259" key="5">
    <source>
        <dbReference type="Pfam" id="PF01582"/>
    </source>
</evidence>
<feature type="domain" description="Disease resistance protein Roq1-like winged-helix" evidence="6">
    <location>
        <begin position="272"/>
        <end position="337"/>
    </location>
</feature>
<keyword evidence="8" id="KW-1185">Reference proteome</keyword>
<evidence type="ECO:0000259" key="4">
    <source>
        <dbReference type="Pfam" id="PF00931"/>
    </source>
</evidence>
<dbReference type="Gene3D" id="3.40.50.300">
    <property type="entry name" value="P-loop containing nucleotide triphosphate hydrolases"/>
    <property type="match status" value="1"/>
</dbReference>
<protein>
    <submittedName>
        <fullName evidence="7">TMV resistance protein N</fullName>
    </submittedName>
</protein>
<dbReference type="InterPro" id="IPR027417">
    <property type="entry name" value="P-loop_NTPase"/>
</dbReference>
<dbReference type="Proteomes" id="UP000265520">
    <property type="component" value="Unassembled WGS sequence"/>
</dbReference>
<dbReference type="InterPro" id="IPR044974">
    <property type="entry name" value="Disease_R_plants"/>
</dbReference>
<dbReference type="InterPro" id="IPR000157">
    <property type="entry name" value="TIR_dom"/>
</dbReference>
<keyword evidence="3" id="KW-0611">Plant defense</keyword>
<evidence type="ECO:0000256" key="2">
    <source>
        <dbReference type="ARBA" id="ARBA00022737"/>
    </source>
</evidence>
<dbReference type="Pfam" id="PF01582">
    <property type="entry name" value="TIR"/>
    <property type="match status" value="1"/>
</dbReference>
<dbReference type="Gene3D" id="3.40.50.10140">
    <property type="entry name" value="Toll/interleukin-1 receptor homology (TIR) domain"/>
    <property type="match status" value="1"/>
</dbReference>
<dbReference type="Pfam" id="PF23282">
    <property type="entry name" value="WHD_ROQ1"/>
    <property type="match status" value="1"/>
</dbReference>
<name>A0A392M5A5_9FABA</name>
<dbReference type="InterPro" id="IPR035897">
    <property type="entry name" value="Toll_tir_struct_dom_sf"/>
</dbReference>
<evidence type="ECO:0000313" key="8">
    <source>
        <dbReference type="Proteomes" id="UP000265520"/>
    </source>
</evidence>
<gene>
    <name evidence="7" type="ORF">A2U01_0003324</name>
</gene>
<evidence type="ECO:0000256" key="1">
    <source>
        <dbReference type="ARBA" id="ARBA00022614"/>
    </source>
</evidence>
<dbReference type="InterPro" id="IPR042197">
    <property type="entry name" value="Apaf_helical"/>
</dbReference>
<dbReference type="InterPro" id="IPR058192">
    <property type="entry name" value="WHD_ROQ1-like"/>
</dbReference>
<reference evidence="7 8" key="1">
    <citation type="journal article" date="2018" name="Front. Plant Sci.">
        <title>Red Clover (Trifolium pratense) and Zigzag Clover (T. medium) - A Picture of Genomic Similarities and Differences.</title>
        <authorList>
            <person name="Dluhosova J."/>
            <person name="Istvanek J."/>
            <person name="Nedelnik J."/>
            <person name="Repkova J."/>
        </authorList>
    </citation>
    <scope>NUCLEOTIDE SEQUENCE [LARGE SCALE GENOMIC DNA]</scope>
    <source>
        <strain evidence="8">cv. 10/8</strain>
        <tissue evidence="7">Leaf</tissue>
    </source>
</reference>
<feature type="non-terminal residue" evidence="7">
    <location>
        <position position="338"/>
    </location>
</feature>
<dbReference type="SUPFAM" id="SSF52540">
    <property type="entry name" value="P-loop containing nucleoside triphosphate hydrolases"/>
    <property type="match status" value="1"/>
</dbReference>
<dbReference type="EMBL" id="LXQA010003793">
    <property type="protein sequence ID" value="MCH82516.1"/>
    <property type="molecule type" value="Genomic_DNA"/>
</dbReference>
<dbReference type="Pfam" id="PF00931">
    <property type="entry name" value="NB-ARC"/>
    <property type="match status" value="1"/>
</dbReference>
<feature type="domain" description="NB-ARC" evidence="4">
    <location>
        <begin position="93"/>
        <end position="149"/>
    </location>
</feature>
<accession>A0A392M5A5</accession>
<comment type="caution">
    <text evidence="7">The sequence shown here is derived from an EMBL/GenBank/DDBJ whole genome shotgun (WGS) entry which is preliminary data.</text>
</comment>
<organism evidence="7 8">
    <name type="scientific">Trifolium medium</name>
    <dbReference type="NCBI Taxonomy" id="97028"/>
    <lineage>
        <taxon>Eukaryota</taxon>
        <taxon>Viridiplantae</taxon>
        <taxon>Streptophyta</taxon>
        <taxon>Embryophyta</taxon>
        <taxon>Tracheophyta</taxon>
        <taxon>Spermatophyta</taxon>
        <taxon>Magnoliopsida</taxon>
        <taxon>eudicotyledons</taxon>
        <taxon>Gunneridae</taxon>
        <taxon>Pentapetalae</taxon>
        <taxon>rosids</taxon>
        <taxon>fabids</taxon>
        <taxon>Fabales</taxon>
        <taxon>Fabaceae</taxon>
        <taxon>Papilionoideae</taxon>
        <taxon>50 kb inversion clade</taxon>
        <taxon>NPAAA clade</taxon>
        <taxon>Hologalegina</taxon>
        <taxon>IRL clade</taxon>
        <taxon>Trifolieae</taxon>
        <taxon>Trifolium</taxon>
    </lineage>
</organism>
<proteinExistence type="predicted"/>
<dbReference type="SUPFAM" id="SSF46785">
    <property type="entry name" value="Winged helix' DNA-binding domain"/>
    <property type="match status" value="1"/>
</dbReference>
<dbReference type="PANTHER" id="PTHR11017:SF271">
    <property type="entry name" value="DISEASE RESISTANCE PROTEIN (TIR-NBS-LRR CLASS) FAMILY"/>
    <property type="match status" value="1"/>
</dbReference>
<sequence>MECSRTIDQMVIPVFYGVSLFDVHHQGGMFGEAFKDLAQRISKNDKSSEGSNILGFVVDSRNESEDIRKVVDHVTDLLDRTDLFVPGHPVGLESRVQDVIQLLNRQQSKDTLLLGIWGMGGIGKTTIAKATYNKIRHDFEAKSFLNVREVWEQDNGEVYLQRRLLSDIYKTAKVKVDYVYRMNEMDWNESLELFSWHAFRQSIPIEGFTDLSTDVVKYCGGLPLALKVIGYLLCGRNKQGWKSVLEKLKLIPNNEVLGLLRISFDDLCDDMKEMFLDIAFFCIGMDQEDVTKILKDWGHHVDTGISVLVQQSLVTVDQMNKIGMHNMLQEMGRGIIRG</sequence>
<keyword evidence="2" id="KW-0677">Repeat</keyword>
<keyword evidence="1" id="KW-0433">Leucine-rich repeat</keyword>
<dbReference type="PANTHER" id="PTHR11017">
    <property type="entry name" value="LEUCINE-RICH REPEAT-CONTAINING PROTEIN"/>
    <property type="match status" value="1"/>
</dbReference>
<evidence type="ECO:0000259" key="6">
    <source>
        <dbReference type="Pfam" id="PF23282"/>
    </source>
</evidence>
<dbReference type="Gene3D" id="1.10.8.430">
    <property type="entry name" value="Helical domain of apoptotic protease-activating factors"/>
    <property type="match status" value="1"/>
</dbReference>
<feature type="domain" description="TIR" evidence="5">
    <location>
        <begin position="1"/>
        <end position="75"/>
    </location>
</feature>
<dbReference type="InterPro" id="IPR036390">
    <property type="entry name" value="WH_DNA-bd_sf"/>
</dbReference>
<dbReference type="AlphaFoldDB" id="A0A392M5A5"/>
<dbReference type="InterPro" id="IPR002182">
    <property type="entry name" value="NB-ARC"/>
</dbReference>
<evidence type="ECO:0000256" key="3">
    <source>
        <dbReference type="ARBA" id="ARBA00022821"/>
    </source>
</evidence>